<name>A0A917H9Z4_9MICC</name>
<organism evidence="2 3">
    <name type="scientific">Kocuria dechangensis</name>
    <dbReference type="NCBI Taxonomy" id="1176249"/>
    <lineage>
        <taxon>Bacteria</taxon>
        <taxon>Bacillati</taxon>
        <taxon>Actinomycetota</taxon>
        <taxon>Actinomycetes</taxon>
        <taxon>Micrococcales</taxon>
        <taxon>Micrococcaceae</taxon>
        <taxon>Kocuria</taxon>
    </lineage>
</organism>
<evidence type="ECO:0000313" key="3">
    <source>
        <dbReference type="Proteomes" id="UP000638848"/>
    </source>
</evidence>
<reference evidence="2" key="1">
    <citation type="journal article" date="2014" name="Int. J. Syst. Evol. Microbiol.">
        <title>Complete genome sequence of Corynebacterium casei LMG S-19264T (=DSM 44701T), isolated from a smear-ripened cheese.</title>
        <authorList>
            <consortium name="US DOE Joint Genome Institute (JGI-PGF)"/>
            <person name="Walter F."/>
            <person name="Albersmeier A."/>
            <person name="Kalinowski J."/>
            <person name="Ruckert C."/>
        </authorList>
    </citation>
    <scope>NUCLEOTIDE SEQUENCE</scope>
    <source>
        <strain evidence="2">CGMCC 1.12187</strain>
    </source>
</reference>
<keyword evidence="3" id="KW-1185">Reference proteome</keyword>
<proteinExistence type="predicted"/>
<gene>
    <name evidence="2" type="ORF">GCM10011374_41510</name>
</gene>
<feature type="region of interest" description="Disordered" evidence="1">
    <location>
        <begin position="1"/>
        <end position="61"/>
    </location>
</feature>
<dbReference type="AlphaFoldDB" id="A0A917H9Z4"/>
<feature type="compositionally biased region" description="Low complexity" evidence="1">
    <location>
        <begin position="1"/>
        <end position="37"/>
    </location>
</feature>
<evidence type="ECO:0000256" key="1">
    <source>
        <dbReference type="SAM" id="MobiDB-lite"/>
    </source>
</evidence>
<sequence length="61" mass="6369">MRLLLPALVPGALDPPALPAGHDPPQATTPAGRAPRSGPRDRRRGRFVRVVRAGHGAHHGG</sequence>
<protein>
    <submittedName>
        <fullName evidence="2">Uncharacterized protein</fullName>
    </submittedName>
</protein>
<evidence type="ECO:0000313" key="2">
    <source>
        <dbReference type="EMBL" id="GGG72469.1"/>
    </source>
</evidence>
<comment type="caution">
    <text evidence="2">The sequence shown here is derived from an EMBL/GenBank/DDBJ whole genome shotgun (WGS) entry which is preliminary data.</text>
</comment>
<dbReference type="EMBL" id="BMEQ01000061">
    <property type="protein sequence ID" value="GGG72469.1"/>
    <property type="molecule type" value="Genomic_DNA"/>
</dbReference>
<accession>A0A917H9Z4</accession>
<reference evidence="2" key="2">
    <citation type="submission" date="2020-09" db="EMBL/GenBank/DDBJ databases">
        <authorList>
            <person name="Sun Q."/>
            <person name="Zhou Y."/>
        </authorList>
    </citation>
    <scope>NUCLEOTIDE SEQUENCE</scope>
    <source>
        <strain evidence="2">CGMCC 1.12187</strain>
    </source>
</reference>
<dbReference type="Proteomes" id="UP000638848">
    <property type="component" value="Unassembled WGS sequence"/>
</dbReference>